<organism evidence="1 2">
    <name type="scientific">Rhizobium rhododendri</name>
    <dbReference type="NCBI Taxonomy" id="2506430"/>
    <lineage>
        <taxon>Bacteria</taxon>
        <taxon>Pseudomonadati</taxon>
        <taxon>Pseudomonadota</taxon>
        <taxon>Alphaproteobacteria</taxon>
        <taxon>Hyphomicrobiales</taxon>
        <taxon>Rhizobiaceae</taxon>
        <taxon>Rhizobium/Agrobacterium group</taxon>
        <taxon>Rhizobium</taxon>
    </lineage>
</organism>
<evidence type="ECO:0000313" key="2">
    <source>
        <dbReference type="Proteomes" id="UP000318939"/>
    </source>
</evidence>
<keyword evidence="1" id="KW-0614">Plasmid</keyword>
<dbReference type="SUPFAM" id="SSF56784">
    <property type="entry name" value="HAD-like"/>
    <property type="match status" value="1"/>
</dbReference>
<protein>
    <recommendedName>
        <fullName evidence="3">Restriction endonuclease type IV Mrr domain-containing protein</fullName>
    </recommendedName>
</protein>
<reference evidence="1 2" key="1">
    <citation type="journal article" date="2019" name="Phytopathology">
        <title>A Novel Group of Rhizobium tumorigenes-Like Agrobacteria Associated with Crown Gall Disease of Rhododendron and Blueberry.</title>
        <authorList>
            <person name="Kuzmanovic N."/>
            <person name="Behrens P."/>
            <person name="Idczak E."/>
            <person name="Wagner S."/>
            <person name="Gotz M."/>
            <person name="Sproer C."/>
            <person name="Bunk B."/>
            <person name="Overmann J."/>
            <person name="Smalla K."/>
        </authorList>
    </citation>
    <scope>NUCLEOTIDE SEQUENCE [LARGE SCALE GENOMIC DNA]</scope>
    <source>
        <strain evidence="2">rho-6.2</strain>
    </source>
</reference>
<dbReference type="Proteomes" id="UP000318939">
    <property type="component" value="Plasmid unnamed1"/>
</dbReference>
<dbReference type="InterPro" id="IPR023214">
    <property type="entry name" value="HAD_sf"/>
</dbReference>
<geneLocation type="plasmid" evidence="1 2">
    <name>unnamed1</name>
</geneLocation>
<dbReference type="EMBL" id="CP117268">
    <property type="protein sequence ID" value="WFS24993.1"/>
    <property type="molecule type" value="Genomic_DNA"/>
</dbReference>
<sequence length="179" mass="19654">MTLKDINHEFVEVLKQIRELNVHFGFISRRSEGAGTSEISTVMAVLFELLSIRGARPDFWITDTDSSQPNGTELQGSNKSRPNTATRMIFRAIECYGADKGSVVIVSSLVKSIRAAKEAGILGILCSSGRGDENILNEIKSQPDRIEITDMDSLSSAIGRILGIGEKLAFDVDHSGRWR</sequence>
<accession>A0ABY8IPB7</accession>
<keyword evidence="2" id="KW-1185">Reference proteome</keyword>
<dbReference type="Gene3D" id="3.40.50.1000">
    <property type="entry name" value="HAD superfamily/HAD-like"/>
    <property type="match status" value="1"/>
</dbReference>
<reference evidence="1 2" key="2">
    <citation type="journal article" date="2023" name="MicrobiologyOpen">
        <title>Genomics of the tumorigenes clade of the family Rhizobiaceae and description of Rhizobium rhododendri sp. nov.</title>
        <authorList>
            <person name="Kuzmanovic N."/>
            <person name="diCenzo G.C."/>
            <person name="Bunk B."/>
            <person name="Sproeer C."/>
            <person name="Fruehling A."/>
            <person name="Neumann-Schaal M."/>
            <person name="Overmann J."/>
            <person name="Smalla K."/>
        </authorList>
    </citation>
    <scope>NUCLEOTIDE SEQUENCE [LARGE SCALE GENOMIC DNA]</scope>
    <source>
        <strain evidence="2">rho-6.2</strain>
        <plasmid evidence="1 2">unnamed1</plasmid>
    </source>
</reference>
<evidence type="ECO:0008006" key="3">
    <source>
        <dbReference type="Google" id="ProtNLM"/>
    </source>
</evidence>
<evidence type="ECO:0000313" key="1">
    <source>
        <dbReference type="EMBL" id="WFS24993.1"/>
    </source>
</evidence>
<proteinExistence type="predicted"/>
<dbReference type="RefSeq" id="WP_142831908.1">
    <property type="nucleotide sequence ID" value="NZ_CP117268.1"/>
</dbReference>
<gene>
    <name evidence="1" type="ORF">PR018_22130</name>
</gene>
<dbReference type="InterPro" id="IPR036412">
    <property type="entry name" value="HAD-like_sf"/>
</dbReference>
<name>A0ABY8IPB7_9HYPH</name>